<accession>A0A1H5TZ49</accession>
<evidence type="ECO:0000313" key="1">
    <source>
        <dbReference type="EMBL" id="SEF68010.1"/>
    </source>
</evidence>
<dbReference type="Proteomes" id="UP000236754">
    <property type="component" value="Unassembled WGS sequence"/>
</dbReference>
<dbReference type="OrthoDB" id="3398872at2"/>
<proteinExistence type="predicted"/>
<dbReference type="AlphaFoldDB" id="A0A1H5TZ49"/>
<dbReference type="EMBL" id="FNVU01000001">
    <property type="protein sequence ID" value="SEF68010.1"/>
    <property type="molecule type" value="Genomic_DNA"/>
</dbReference>
<sequence>MTGNRAAGPAARRAERDGHLLALRSLSALQPRHPLERSLAAIEALGAQESHRFLDSLRMRSLVARRLAAVESAHPAVRACAQALAPKVARLRHMHDVLDDNLKRLEQLAIRLGVELFGGKGISAHATYTDRSARDFNDLDLFVRTRADATALSRVLRHELGFRYQKYELPWFKLDPSDGMLYGQIALVAPDGSPDLVNADIHFGDYSVRHCGRLDITGMYTGGAPGLRMVPAEENLACIVNNAAGDYFVTAKDTNDLLMALSLPGFDADRFAGLLRSSHLAGFFGFVARTLEASSVLTAEQRGRLAAIPTPRTAEPAPRPDAPDWNRRCAGTALHAFATRRADGIVPAVRVAADAFGYYRRHLKLELAPGGRQSPVRPFALNPWTCVRLVPVDLAVALLDEGTAGGRPATLPERRSFVGTGTDVERIDTPAGMYVRVEEEFFVATVLYRLDPRLVRQAAAAAAAAPAPAR</sequence>
<keyword evidence="2" id="KW-1185">Reference proteome</keyword>
<name>A0A1H5TZ49_9ACTN</name>
<organism evidence="1 2">
    <name type="scientific">Actinacidiphila yanglinensis</name>
    <dbReference type="NCBI Taxonomy" id="310779"/>
    <lineage>
        <taxon>Bacteria</taxon>
        <taxon>Bacillati</taxon>
        <taxon>Actinomycetota</taxon>
        <taxon>Actinomycetes</taxon>
        <taxon>Kitasatosporales</taxon>
        <taxon>Streptomycetaceae</taxon>
        <taxon>Actinacidiphila</taxon>
    </lineage>
</organism>
<dbReference type="RefSeq" id="WP_103884042.1">
    <property type="nucleotide sequence ID" value="NZ_FNVU01000001.1"/>
</dbReference>
<keyword evidence="1" id="KW-0808">Transferase</keyword>
<gene>
    <name evidence="1" type="ORF">SAMN05216223_101704</name>
</gene>
<reference evidence="1 2" key="1">
    <citation type="submission" date="2016-10" db="EMBL/GenBank/DDBJ databases">
        <authorList>
            <person name="de Groot N.N."/>
        </authorList>
    </citation>
    <scope>NUCLEOTIDE SEQUENCE [LARGE SCALE GENOMIC DNA]</scope>
    <source>
        <strain evidence="1 2">CGMCC 4.2023</strain>
    </source>
</reference>
<dbReference type="GO" id="GO:0016740">
    <property type="term" value="F:transferase activity"/>
    <property type="evidence" value="ECO:0007669"/>
    <property type="project" value="UniProtKB-KW"/>
</dbReference>
<evidence type="ECO:0000313" key="2">
    <source>
        <dbReference type="Proteomes" id="UP000236754"/>
    </source>
</evidence>
<protein>
    <submittedName>
        <fullName evidence="1">Uncharacterized nucleotidyltransferase</fullName>
    </submittedName>
</protein>